<dbReference type="GO" id="GO:0015949">
    <property type="term" value="P:nucleobase-containing small molecule interconversion"/>
    <property type="evidence" value="ECO:0007669"/>
    <property type="project" value="TreeGrafter"/>
</dbReference>
<dbReference type="NCBIfam" id="NF010004">
    <property type="entry name" value="PRK13477.1"/>
    <property type="match status" value="1"/>
</dbReference>
<comment type="subcellular location">
    <subcellularLocation>
        <location evidence="15">Cytoplasm</location>
    </subcellularLocation>
</comment>
<dbReference type="EMBL" id="VBTY01000031">
    <property type="protein sequence ID" value="MDG3494065.1"/>
    <property type="molecule type" value="Genomic_DNA"/>
</dbReference>
<keyword evidence="4 15" id="KW-0963">Cytoplasm</keyword>
<dbReference type="Gene3D" id="3.30.1300.10">
    <property type="entry name" value="Pantoate-beta-alanine ligase, C-terminal domain"/>
    <property type="match status" value="1"/>
</dbReference>
<feature type="binding site" evidence="15">
    <location>
        <position position="70"/>
    </location>
    <ligand>
        <name>beta-alanine</name>
        <dbReference type="ChEBI" id="CHEBI:57966"/>
    </ligand>
</feature>
<dbReference type="InterPro" id="IPR024894">
    <property type="entry name" value="Pantoate_ligase/cytidylate_kin"/>
</dbReference>
<evidence type="ECO:0000256" key="11">
    <source>
        <dbReference type="ARBA" id="ARBA00023268"/>
    </source>
</evidence>
<keyword evidence="11 15" id="KW-0511">Multifunctional enzyme</keyword>
<dbReference type="CDD" id="cd00560">
    <property type="entry name" value="PanC"/>
    <property type="match status" value="1"/>
</dbReference>
<dbReference type="HAMAP" id="MF_01349">
    <property type="entry name" value="PanCY"/>
    <property type="match status" value="1"/>
</dbReference>
<evidence type="ECO:0000256" key="2">
    <source>
        <dbReference type="ARBA" id="ARBA00009256"/>
    </source>
</evidence>
<dbReference type="GO" id="GO:0005829">
    <property type="term" value="C:cytosol"/>
    <property type="evidence" value="ECO:0007669"/>
    <property type="project" value="TreeGrafter"/>
</dbReference>
<dbReference type="InterPro" id="IPR003721">
    <property type="entry name" value="Pantoate_ligase"/>
</dbReference>
<dbReference type="HAMAP" id="MF_00238">
    <property type="entry name" value="Cytidyl_kinase_type1"/>
    <property type="match status" value="1"/>
</dbReference>
<evidence type="ECO:0000256" key="3">
    <source>
        <dbReference type="ARBA" id="ARBA00009427"/>
    </source>
</evidence>
<dbReference type="InterPro" id="IPR042176">
    <property type="entry name" value="Pantoate_ligase_C"/>
</dbReference>
<comment type="similarity">
    <text evidence="15">In the C-terminal section; belongs to the cytidylate kinase family. Type 1 subfamily.</text>
</comment>
<organism evidence="17 18">
    <name type="scientific">Pseudanabaena catenata USMAC16</name>
    <dbReference type="NCBI Taxonomy" id="1855837"/>
    <lineage>
        <taxon>Bacteria</taxon>
        <taxon>Bacillati</taxon>
        <taxon>Cyanobacteriota</taxon>
        <taxon>Cyanophyceae</taxon>
        <taxon>Pseudanabaenales</taxon>
        <taxon>Pseudanabaenaceae</taxon>
        <taxon>Pseudanabaena</taxon>
    </lineage>
</organism>
<feature type="binding site" evidence="15">
    <location>
        <begin position="203"/>
        <end position="206"/>
    </location>
    <ligand>
        <name>ATP</name>
        <dbReference type="ChEBI" id="CHEBI:30616"/>
    </ligand>
</feature>
<dbReference type="Proteomes" id="UP001152872">
    <property type="component" value="Unassembled WGS sequence"/>
</dbReference>
<comment type="caution">
    <text evidence="17">The sequence shown here is derived from an EMBL/GenBank/DDBJ whole genome shotgun (WGS) entry which is preliminary data.</text>
</comment>
<feature type="region of interest" description="Pantoate--beta-alanine ligase" evidence="15">
    <location>
        <begin position="1"/>
        <end position="300"/>
    </location>
</feature>
<dbReference type="InterPro" id="IPR027417">
    <property type="entry name" value="P-loop_NTPase"/>
</dbReference>
<comment type="catalytic activity">
    <reaction evidence="14 15">
        <text>CMP + ATP = CDP + ADP</text>
        <dbReference type="Rhea" id="RHEA:11600"/>
        <dbReference type="ChEBI" id="CHEBI:30616"/>
        <dbReference type="ChEBI" id="CHEBI:58069"/>
        <dbReference type="ChEBI" id="CHEBI:60377"/>
        <dbReference type="ChEBI" id="CHEBI:456216"/>
        <dbReference type="EC" id="2.7.4.25"/>
    </reaction>
</comment>
<dbReference type="SUPFAM" id="SSF52540">
    <property type="entry name" value="P-loop containing nucleoside triphosphate hydrolases"/>
    <property type="match status" value="1"/>
</dbReference>
<reference evidence="17" key="1">
    <citation type="submission" date="2019-05" db="EMBL/GenBank/DDBJ databases">
        <title>Whole genome sequencing of Pseudanabaena catenata USMAC16.</title>
        <authorList>
            <person name="Khan Z."/>
            <person name="Omar W.M."/>
            <person name="Convey P."/>
            <person name="Merican F."/>
            <person name="Najimudin N."/>
        </authorList>
    </citation>
    <scope>NUCLEOTIDE SEQUENCE</scope>
    <source>
        <strain evidence="17">USMAC16</strain>
    </source>
</reference>
<evidence type="ECO:0000259" key="16">
    <source>
        <dbReference type="Pfam" id="PF02224"/>
    </source>
</evidence>
<dbReference type="EC" id="6.3.2.1" evidence="15"/>
<comment type="similarity">
    <text evidence="2">Belongs to the pantothenate synthetase family.</text>
</comment>
<evidence type="ECO:0000256" key="9">
    <source>
        <dbReference type="ARBA" id="ARBA00022777"/>
    </source>
</evidence>
<dbReference type="PANTHER" id="PTHR21299:SF2">
    <property type="entry name" value="CYTIDYLATE KINASE"/>
    <property type="match status" value="1"/>
</dbReference>
<dbReference type="HAMAP" id="MF_00158">
    <property type="entry name" value="PanC"/>
    <property type="match status" value="1"/>
</dbReference>
<dbReference type="CDD" id="cd02020">
    <property type="entry name" value="CMPK"/>
    <property type="match status" value="1"/>
</dbReference>
<dbReference type="InterPro" id="IPR011994">
    <property type="entry name" value="Cytidylate_kinase_dom"/>
</dbReference>
<comment type="catalytic activity">
    <reaction evidence="13 15">
        <text>(R)-pantoate + beta-alanine + ATP = (R)-pantothenate + AMP + diphosphate + H(+)</text>
        <dbReference type="Rhea" id="RHEA:10912"/>
        <dbReference type="ChEBI" id="CHEBI:15378"/>
        <dbReference type="ChEBI" id="CHEBI:15980"/>
        <dbReference type="ChEBI" id="CHEBI:29032"/>
        <dbReference type="ChEBI" id="CHEBI:30616"/>
        <dbReference type="ChEBI" id="CHEBI:33019"/>
        <dbReference type="ChEBI" id="CHEBI:57966"/>
        <dbReference type="ChEBI" id="CHEBI:456215"/>
        <dbReference type="EC" id="6.3.2.1"/>
    </reaction>
</comment>
<dbReference type="GO" id="GO:0006220">
    <property type="term" value="P:pyrimidine nucleotide metabolic process"/>
    <property type="evidence" value="ECO:0007669"/>
    <property type="project" value="UniProtKB-UniRule"/>
</dbReference>
<dbReference type="GO" id="GO:0004592">
    <property type="term" value="F:pantoate-beta-alanine ligase activity"/>
    <property type="evidence" value="ECO:0007669"/>
    <property type="project" value="UniProtKB-UniRule"/>
</dbReference>
<dbReference type="NCBIfam" id="TIGR00018">
    <property type="entry name" value="panC"/>
    <property type="match status" value="1"/>
</dbReference>
<keyword evidence="9 15" id="KW-0418">Kinase</keyword>
<dbReference type="NCBIfam" id="TIGR00017">
    <property type="entry name" value="cmk"/>
    <property type="match status" value="1"/>
</dbReference>
<feature type="binding site" evidence="15">
    <location>
        <position position="195"/>
    </location>
    <ligand>
        <name>ATP</name>
        <dbReference type="ChEBI" id="CHEBI:30616"/>
    </ligand>
</feature>
<evidence type="ECO:0000313" key="18">
    <source>
        <dbReference type="Proteomes" id="UP001152872"/>
    </source>
</evidence>
<feature type="binding site" evidence="15">
    <location>
        <position position="172"/>
    </location>
    <ligand>
        <name>(R)-pantoate</name>
        <dbReference type="ChEBI" id="CHEBI:15980"/>
    </ligand>
</feature>
<dbReference type="SUPFAM" id="SSF52374">
    <property type="entry name" value="Nucleotidylyl transferase"/>
    <property type="match status" value="1"/>
</dbReference>
<dbReference type="InterPro" id="IPR003136">
    <property type="entry name" value="Cytidylate_kin"/>
</dbReference>
<dbReference type="Gene3D" id="3.40.50.300">
    <property type="entry name" value="P-loop containing nucleotide triphosphate hydrolases"/>
    <property type="match status" value="1"/>
</dbReference>
<dbReference type="Pfam" id="PF02569">
    <property type="entry name" value="Pantoate_ligase"/>
    <property type="match status" value="1"/>
</dbReference>
<comment type="function">
    <text evidence="15">Catalyzes the condensation of pantoate with beta-alanine in an ATP-dependent reaction via a pantoyl-adenylate intermediate.</text>
</comment>
<name>A0A9X4M7M9_9CYAN</name>
<dbReference type="AlphaFoldDB" id="A0A9X4M7M9"/>
<keyword evidence="5 15" id="KW-0436">Ligase</keyword>
<dbReference type="GO" id="GO:0015940">
    <property type="term" value="P:pantothenate biosynthetic process"/>
    <property type="evidence" value="ECO:0007669"/>
    <property type="project" value="UniProtKB-UniRule"/>
</dbReference>
<accession>A0A9X4M7M9</accession>
<evidence type="ECO:0000256" key="1">
    <source>
        <dbReference type="ARBA" id="ARBA00004990"/>
    </source>
</evidence>
<evidence type="ECO:0000256" key="15">
    <source>
        <dbReference type="HAMAP-Rule" id="MF_01349"/>
    </source>
</evidence>
<feature type="binding site" evidence="15">
    <location>
        <begin position="166"/>
        <end position="169"/>
    </location>
    <ligand>
        <name>ATP</name>
        <dbReference type="ChEBI" id="CHEBI:30616"/>
    </ligand>
</feature>
<feature type="binding site" evidence="15">
    <location>
        <begin position="39"/>
        <end position="46"/>
    </location>
    <ligand>
        <name>ATP</name>
        <dbReference type="ChEBI" id="CHEBI:30616"/>
    </ligand>
</feature>
<feature type="binding site" evidence="15">
    <location>
        <position position="70"/>
    </location>
    <ligand>
        <name>(R)-pantoate</name>
        <dbReference type="ChEBI" id="CHEBI:15980"/>
    </ligand>
</feature>
<dbReference type="GO" id="GO:0005524">
    <property type="term" value="F:ATP binding"/>
    <property type="evidence" value="ECO:0007669"/>
    <property type="project" value="UniProtKB-UniRule"/>
</dbReference>
<keyword evidence="10 15" id="KW-0067">ATP-binding</keyword>
<comment type="similarity">
    <text evidence="15">In the N-terminal section; belongs to the pantothenate synthetase family.</text>
</comment>
<dbReference type="GO" id="GO:0036431">
    <property type="term" value="F:dCMP kinase activity"/>
    <property type="evidence" value="ECO:0007669"/>
    <property type="project" value="InterPro"/>
</dbReference>
<protein>
    <recommendedName>
        <fullName evidence="15">Bifunctional pantoate ligase/cytidylate kinase</fullName>
    </recommendedName>
    <domain>
        <recommendedName>
            <fullName evidence="15">Pantothenate synthetase</fullName>
            <shortName evidence="15">PS</shortName>
            <ecNumber evidence="15">6.3.2.1</ecNumber>
        </recommendedName>
        <alternativeName>
            <fullName evidence="15">Pantoate--beta-alanine ligase</fullName>
        </alternativeName>
        <alternativeName>
            <fullName evidence="15">Pantoate-activating enzyme</fullName>
        </alternativeName>
    </domain>
    <domain>
        <recommendedName>
            <fullName evidence="15">Cytidylate kinase</fullName>
            <shortName evidence="15">CK</shortName>
            <ecNumber evidence="15">2.7.4.25</ecNumber>
        </recommendedName>
        <alternativeName>
            <fullName evidence="15">Cytidine monophosphate kinase</fullName>
            <shortName evidence="15">CMP kinase</shortName>
        </alternativeName>
    </domain>
</protein>
<dbReference type="EC" id="2.7.4.25" evidence="15"/>
<keyword evidence="18" id="KW-1185">Reference proteome</keyword>
<evidence type="ECO:0000256" key="10">
    <source>
        <dbReference type="ARBA" id="ARBA00022840"/>
    </source>
</evidence>
<dbReference type="Gene3D" id="3.40.50.620">
    <property type="entry name" value="HUPs"/>
    <property type="match status" value="1"/>
</dbReference>
<proteinExistence type="inferred from homology"/>
<evidence type="ECO:0000256" key="6">
    <source>
        <dbReference type="ARBA" id="ARBA00022655"/>
    </source>
</evidence>
<keyword evidence="7 15" id="KW-0808">Transferase</keyword>
<sequence length="536" mass="58566">MIQLFTTIASLRNYLNTHKLKQSLGQSSGQMSVGLVPTMGALHIGHLSLIDRARTENVCVVVSIFVNPLQFGVGEDFEKYPRTLEGDLQICETAGVDAVFAPNMEEMGIINADSDAKSDAKLTEVIPPLEMMDTMCGRSRIGHFQGVATIVTKLLNIVQPDRAYFGCKDGQQLAIIRQLVNDLNMPVEIVGCPTVREPSGLACSSRNQYLSASDRVLAVHIYQSLLQARQQFFLCYELCLPSQIIGAAQNYLNKLPEINLEYIELVDAKTLQPCTQITSESELMLAIAARIGNTRLIDNILLSHTITPRKPIIAIDGPAGAGKSTVTKQVANKLGLLFLDTGAMYRSVTLAVLREGIDLRDRDKVREIAAKSKIQLFANPIAGKPMQVLLNGEDVTTEIRTPEVTANVSSIAAQAGVREILVKQQQMIGQTGGVVMEGRDIGTHVFPDAEVKIFLTASAGERAKRRQADLIAQGQVAPDLATLEREIQERDRKDSTRDHSPLVKSEDATLVNTDGLSIEEVVAAIVNLYEQKVQNP</sequence>
<gene>
    <name evidence="15" type="primary">panC/cmk</name>
    <name evidence="17" type="ORF">FEV09_05785</name>
</gene>
<comment type="function">
    <text evidence="15">Catalyzes the transfer of a phosphate group from ATP to either CMP or dCMP to form CDP or dCDP and ADP, respectively.</text>
</comment>
<evidence type="ECO:0000256" key="13">
    <source>
        <dbReference type="ARBA" id="ARBA00048258"/>
    </source>
</evidence>
<evidence type="ECO:0000256" key="5">
    <source>
        <dbReference type="ARBA" id="ARBA00022598"/>
    </source>
</evidence>
<evidence type="ECO:0000256" key="8">
    <source>
        <dbReference type="ARBA" id="ARBA00022741"/>
    </source>
</evidence>
<feature type="region of interest" description="Cytidylate kinase" evidence="15">
    <location>
        <begin position="301"/>
        <end position="536"/>
    </location>
</feature>
<evidence type="ECO:0000256" key="14">
    <source>
        <dbReference type="ARBA" id="ARBA00048478"/>
    </source>
</evidence>
<keyword evidence="8 15" id="KW-0547">Nucleotide-binding</keyword>
<evidence type="ECO:0000256" key="7">
    <source>
        <dbReference type="ARBA" id="ARBA00022679"/>
    </source>
</evidence>
<dbReference type="CDD" id="cd02019">
    <property type="entry name" value="NK"/>
    <property type="match status" value="1"/>
</dbReference>
<feature type="domain" description="Cytidylate kinase" evidence="16">
    <location>
        <begin position="313"/>
        <end position="530"/>
    </location>
</feature>
<dbReference type="InterPro" id="IPR014729">
    <property type="entry name" value="Rossmann-like_a/b/a_fold"/>
</dbReference>
<dbReference type="PANTHER" id="PTHR21299">
    <property type="entry name" value="CYTIDYLATE KINASE/PANTOATE-BETA-ALANINE LIGASE"/>
    <property type="match status" value="1"/>
</dbReference>
<comment type="catalytic activity">
    <reaction evidence="12 15">
        <text>dCMP + ATP = dCDP + ADP</text>
        <dbReference type="Rhea" id="RHEA:25094"/>
        <dbReference type="ChEBI" id="CHEBI:30616"/>
        <dbReference type="ChEBI" id="CHEBI:57566"/>
        <dbReference type="ChEBI" id="CHEBI:58593"/>
        <dbReference type="ChEBI" id="CHEBI:456216"/>
        <dbReference type="EC" id="2.7.4.25"/>
    </reaction>
</comment>
<keyword evidence="6 15" id="KW-0566">Pantothenate biosynthesis</keyword>
<evidence type="ECO:0000256" key="4">
    <source>
        <dbReference type="ARBA" id="ARBA00022490"/>
    </source>
</evidence>
<comment type="similarity">
    <text evidence="3">Belongs to the cytidylate kinase family. Type 1 subfamily.</text>
</comment>
<evidence type="ECO:0000256" key="12">
    <source>
        <dbReference type="ARBA" id="ARBA00047615"/>
    </source>
</evidence>
<evidence type="ECO:0000313" key="17">
    <source>
        <dbReference type="EMBL" id="MDG3494065.1"/>
    </source>
</evidence>
<dbReference type="Pfam" id="PF02224">
    <property type="entry name" value="Cytidylate_kin"/>
    <property type="match status" value="1"/>
</dbReference>
<comment type="pathway">
    <text evidence="1 15">Cofactor biosynthesis; (R)-pantothenate biosynthesis; (R)-pantothenate from (R)-pantoate and beta-alanine: step 1/1.</text>
</comment>
<feature type="active site" description="Proton donor" evidence="15">
    <location>
        <position position="46"/>
    </location>
</feature>